<organism evidence="2 3">
    <name type="scientific">Rhodococcus oxybenzonivorans</name>
    <dbReference type="NCBI Taxonomy" id="1990687"/>
    <lineage>
        <taxon>Bacteria</taxon>
        <taxon>Bacillati</taxon>
        <taxon>Actinomycetota</taxon>
        <taxon>Actinomycetes</taxon>
        <taxon>Mycobacteriales</taxon>
        <taxon>Nocardiaceae</taxon>
        <taxon>Rhodococcus</taxon>
    </lineage>
</organism>
<dbReference type="EMBL" id="CP021354">
    <property type="protein sequence ID" value="AWK71501.1"/>
    <property type="molecule type" value="Genomic_DNA"/>
</dbReference>
<dbReference type="KEGG" id="roz:CBI38_07770"/>
<sequence length="114" mass="12287">MLARILSAALLTAAAALTLAPVAAANPADDPYGWNTYHDKTANFVAPLDPGAFGDRGDKAIVLSPFGTSRVIECKGDGHYVAVSCRQFDDQAREHAITQVMFAPFRPVYVYNPF</sequence>
<evidence type="ECO:0000256" key="1">
    <source>
        <dbReference type="SAM" id="SignalP"/>
    </source>
</evidence>
<proteinExistence type="predicted"/>
<dbReference type="Proteomes" id="UP000245711">
    <property type="component" value="Chromosome"/>
</dbReference>
<keyword evidence="1" id="KW-0732">Signal</keyword>
<dbReference type="RefSeq" id="WP_109327821.1">
    <property type="nucleotide sequence ID" value="NZ_CP021354.1"/>
</dbReference>
<name>A0A2S2BSB8_9NOCA</name>
<protein>
    <submittedName>
        <fullName evidence="2">Uncharacterized protein</fullName>
    </submittedName>
</protein>
<accession>A0A2S2BSB8</accession>
<feature type="chain" id="PRO_5039296371" evidence="1">
    <location>
        <begin position="25"/>
        <end position="114"/>
    </location>
</feature>
<dbReference type="AlphaFoldDB" id="A0A2S2BSB8"/>
<evidence type="ECO:0000313" key="3">
    <source>
        <dbReference type="Proteomes" id="UP000245711"/>
    </source>
</evidence>
<dbReference type="OrthoDB" id="4553701at2"/>
<keyword evidence="3" id="KW-1185">Reference proteome</keyword>
<feature type="signal peptide" evidence="1">
    <location>
        <begin position="1"/>
        <end position="24"/>
    </location>
</feature>
<reference evidence="2 3" key="1">
    <citation type="submission" date="2017-05" db="EMBL/GenBank/DDBJ databases">
        <title>Isolation of Rhodococcus sp. S2-17 biodegrading of BP-3.</title>
        <authorList>
            <person name="Lee Y."/>
            <person name="Kim K.H."/>
            <person name="Chun B.H."/>
            <person name="Jung H.S."/>
            <person name="Jeon C.O."/>
        </authorList>
    </citation>
    <scope>NUCLEOTIDE SEQUENCE [LARGE SCALE GENOMIC DNA]</scope>
    <source>
        <strain evidence="2 3">S2-17</strain>
    </source>
</reference>
<gene>
    <name evidence="2" type="ORF">CBI38_07770</name>
</gene>
<evidence type="ECO:0000313" key="2">
    <source>
        <dbReference type="EMBL" id="AWK71501.1"/>
    </source>
</evidence>